<dbReference type="SMART" id="SM00895">
    <property type="entry name" value="FCD"/>
    <property type="match status" value="1"/>
</dbReference>
<dbReference type="InterPro" id="IPR036390">
    <property type="entry name" value="WH_DNA-bd_sf"/>
</dbReference>
<proteinExistence type="predicted"/>
<evidence type="ECO:0000256" key="3">
    <source>
        <dbReference type="ARBA" id="ARBA00023163"/>
    </source>
</evidence>
<evidence type="ECO:0000259" key="4">
    <source>
        <dbReference type="PROSITE" id="PS50949"/>
    </source>
</evidence>
<evidence type="ECO:0000256" key="1">
    <source>
        <dbReference type="ARBA" id="ARBA00023015"/>
    </source>
</evidence>
<dbReference type="InterPro" id="IPR008920">
    <property type="entry name" value="TF_FadR/GntR_C"/>
</dbReference>
<gene>
    <name evidence="5" type="ORF">H9X91_07370</name>
</gene>
<dbReference type="PANTHER" id="PTHR43537:SF5">
    <property type="entry name" value="UXU OPERON TRANSCRIPTIONAL REGULATOR"/>
    <property type="match status" value="1"/>
</dbReference>
<dbReference type="InterPro" id="IPR011711">
    <property type="entry name" value="GntR_C"/>
</dbReference>
<feature type="domain" description="HTH gntR-type" evidence="4">
    <location>
        <begin position="10"/>
        <end position="78"/>
    </location>
</feature>
<name>A0ABS2FWJ9_9FIRM</name>
<keyword evidence="1" id="KW-0805">Transcription regulation</keyword>
<dbReference type="Gene3D" id="1.10.10.10">
    <property type="entry name" value="Winged helix-like DNA-binding domain superfamily/Winged helix DNA-binding domain"/>
    <property type="match status" value="1"/>
</dbReference>
<dbReference type="Proteomes" id="UP000719500">
    <property type="component" value="Unassembled WGS sequence"/>
</dbReference>
<dbReference type="EMBL" id="JACSNX010000008">
    <property type="protein sequence ID" value="MBM6851255.1"/>
    <property type="molecule type" value="Genomic_DNA"/>
</dbReference>
<dbReference type="InterPro" id="IPR036388">
    <property type="entry name" value="WH-like_DNA-bd_sf"/>
</dbReference>
<keyword evidence="2" id="KW-0238">DNA-binding</keyword>
<dbReference type="InterPro" id="IPR000524">
    <property type="entry name" value="Tscrpt_reg_HTH_GntR"/>
</dbReference>
<dbReference type="PRINTS" id="PR00035">
    <property type="entry name" value="HTHGNTR"/>
</dbReference>
<reference evidence="5 6" key="1">
    <citation type="journal article" date="2021" name="Sci. Rep.">
        <title>The distribution of antibiotic resistance genes in chicken gut microbiota commensals.</title>
        <authorList>
            <person name="Juricova H."/>
            <person name="Matiasovicova J."/>
            <person name="Kubasova T."/>
            <person name="Cejkova D."/>
            <person name="Rychlik I."/>
        </authorList>
    </citation>
    <scope>NUCLEOTIDE SEQUENCE [LARGE SCALE GENOMIC DNA]</scope>
    <source>
        <strain evidence="5 6">An411</strain>
    </source>
</reference>
<organism evidence="5 6">
    <name type="scientific">Oscillibacter valericigenes</name>
    <dbReference type="NCBI Taxonomy" id="351091"/>
    <lineage>
        <taxon>Bacteria</taxon>
        <taxon>Bacillati</taxon>
        <taxon>Bacillota</taxon>
        <taxon>Clostridia</taxon>
        <taxon>Eubacteriales</taxon>
        <taxon>Oscillospiraceae</taxon>
        <taxon>Oscillibacter</taxon>
    </lineage>
</organism>
<protein>
    <submittedName>
        <fullName evidence="5">FadR family transcriptional regulator</fullName>
    </submittedName>
</protein>
<sequence>MEMKPKRTRKSLSKQVMESIEKIILDQKLQPGDALPTEQQISEELGVSKSSVREAIKMLEALGVVEIRRGLCTVISENPEQGYLNVFLSHLYLLSGSAEELREFRKIIEEAYTTQAIATATEADITAIREALEQFRARCRDGTLTVDDDLRFHNQILQATHNAFLISMGTALNALFRDSIGASIRKYPEVALADHEKIFAGILQRRAELAAEAIEESADRWSLSLPRIENSLL</sequence>
<comment type="caution">
    <text evidence="5">The sequence shown here is derived from an EMBL/GenBank/DDBJ whole genome shotgun (WGS) entry which is preliminary data.</text>
</comment>
<dbReference type="PANTHER" id="PTHR43537">
    <property type="entry name" value="TRANSCRIPTIONAL REGULATOR, GNTR FAMILY"/>
    <property type="match status" value="1"/>
</dbReference>
<dbReference type="SUPFAM" id="SSF46785">
    <property type="entry name" value="Winged helix' DNA-binding domain"/>
    <property type="match status" value="1"/>
</dbReference>
<dbReference type="Pfam" id="PF00392">
    <property type="entry name" value="GntR"/>
    <property type="match status" value="1"/>
</dbReference>
<dbReference type="PROSITE" id="PS50949">
    <property type="entry name" value="HTH_GNTR"/>
    <property type="match status" value="1"/>
</dbReference>
<dbReference type="Pfam" id="PF07729">
    <property type="entry name" value="FCD"/>
    <property type="match status" value="1"/>
</dbReference>
<accession>A0ABS2FWJ9</accession>
<dbReference type="SMART" id="SM00345">
    <property type="entry name" value="HTH_GNTR"/>
    <property type="match status" value="1"/>
</dbReference>
<evidence type="ECO:0000256" key="2">
    <source>
        <dbReference type="ARBA" id="ARBA00023125"/>
    </source>
</evidence>
<evidence type="ECO:0000313" key="6">
    <source>
        <dbReference type="Proteomes" id="UP000719500"/>
    </source>
</evidence>
<dbReference type="SUPFAM" id="SSF48008">
    <property type="entry name" value="GntR ligand-binding domain-like"/>
    <property type="match status" value="1"/>
</dbReference>
<dbReference type="Gene3D" id="1.20.120.530">
    <property type="entry name" value="GntR ligand-binding domain-like"/>
    <property type="match status" value="1"/>
</dbReference>
<dbReference type="CDD" id="cd07377">
    <property type="entry name" value="WHTH_GntR"/>
    <property type="match status" value="1"/>
</dbReference>
<keyword evidence="3" id="KW-0804">Transcription</keyword>
<dbReference type="RefSeq" id="WP_204803959.1">
    <property type="nucleotide sequence ID" value="NZ_JACSNX010000008.1"/>
</dbReference>
<keyword evidence="6" id="KW-1185">Reference proteome</keyword>
<evidence type="ECO:0000313" key="5">
    <source>
        <dbReference type="EMBL" id="MBM6851255.1"/>
    </source>
</evidence>